<dbReference type="Proteomes" id="UP000826254">
    <property type="component" value="Plasmid unnamed2"/>
</dbReference>
<keyword evidence="1" id="KW-0812">Transmembrane</keyword>
<feature type="transmembrane region" description="Helical" evidence="1">
    <location>
        <begin position="96"/>
        <end position="119"/>
    </location>
</feature>
<evidence type="ECO:0000313" key="2">
    <source>
        <dbReference type="EMBL" id="QZP39561.1"/>
    </source>
</evidence>
<feature type="transmembrane region" description="Helical" evidence="1">
    <location>
        <begin position="125"/>
        <end position="147"/>
    </location>
</feature>
<geneLocation type="plasmid" evidence="2 3">
    <name>unnamed2</name>
</geneLocation>
<dbReference type="GeneID" id="67180181"/>
<keyword evidence="3" id="KW-1185">Reference proteome</keyword>
<protein>
    <submittedName>
        <fullName evidence="2">Uncharacterized protein</fullName>
    </submittedName>
</protein>
<accession>A0A8T8WI76</accession>
<evidence type="ECO:0000313" key="3">
    <source>
        <dbReference type="Proteomes" id="UP000826254"/>
    </source>
</evidence>
<dbReference type="RefSeq" id="WP_222609310.1">
    <property type="nucleotide sequence ID" value="NZ_CP081960.1"/>
</dbReference>
<dbReference type="KEGG" id="hmp:K6T50_18525"/>
<dbReference type="EMBL" id="CP081960">
    <property type="protein sequence ID" value="QZP39561.1"/>
    <property type="molecule type" value="Genomic_DNA"/>
</dbReference>
<feature type="transmembrane region" description="Helical" evidence="1">
    <location>
        <begin position="12"/>
        <end position="33"/>
    </location>
</feature>
<proteinExistence type="predicted"/>
<keyword evidence="1" id="KW-0472">Membrane</keyword>
<evidence type="ECO:0000256" key="1">
    <source>
        <dbReference type="SAM" id="Phobius"/>
    </source>
</evidence>
<gene>
    <name evidence="2" type="ORF">K6T50_18525</name>
</gene>
<keyword evidence="1" id="KW-1133">Transmembrane helix</keyword>
<dbReference type="AlphaFoldDB" id="A0A8T8WI76"/>
<organism evidence="2 3">
    <name type="scientific">Halobaculum magnesiiphilum</name>
    <dbReference type="NCBI Taxonomy" id="1017351"/>
    <lineage>
        <taxon>Archaea</taxon>
        <taxon>Methanobacteriati</taxon>
        <taxon>Methanobacteriota</taxon>
        <taxon>Stenosarchaea group</taxon>
        <taxon>Halobacteria</taxon>
        <taxon>Halobacteriales</taxon>
        <taxon>Haloferacaceae</taxon>
        <taxon>Halobaculum</taxon>
    </lineage>
</organism>
<dbReference type="PROSITE" id="PS51257">
    <property type="entry name" value="PROKAR_LIPOPROTEIN"/>
    <property type="match status" value="1"/>
</dbReference>
<name>A0A8T8WI76_9EURY</name>
<sequence length="157" mass="16772">MITEPKLRQGAILIAATGCGIVGYGLTFLYTAYLGTEFELGVDTLGGVTRTDLEASNPEMLHYMDHLHVGLGGLLVALGITLIALGWYGIQRGYRWAVTTSLGIALIALATNVLVHYRPGFGYDWVIHIAPSLLVTLLVLVGGVRAYQGLQSIAGRS</sequence>
<keyword evidence="2" id="KW-0614">Plasmid</keyword>
<reference evidence="2 3" key="1">
    <citation type="journal article" date="2021" name="Int. J. Syst. Evol. Microbiol.">
        <title>Halobaculum halophilum sp. nov. and Halobaculum salinum sp. nov., isolated from salt lake and saline soil.</title>
        <authorList>
            <person name="Cui H.L."/>
            <person name="Shi X.W."/>
            <person name="Yin X.M."/>
            <person name="Yang X.Y."/>
            <person name="Hou J."/>
            <person name="Zhu L."/>
        </authorList>
    </citation>
    <scope>NUCLEOTIDE SEQUENCE [LARGE SCALE GENOMIC DNA]</scope>
    <source>
        <strain evidence="2 3">NBRC 109044</strain>
    </source>
</reference>
<feature type="transmembrane region" description="Helical" evidence="1">
    <location>
        <begin position="67"/>
        <end position="89"/>
    </location>
</feature>